<keyword evidence="8" id="KW-0411">Iron-sulfur</keyword>
<dbReference type="FunFam" id="2.102.10.10:FF:000006">
    <property type="entry name" value="Menaquinol-cytochrome c reductase, iron-sulfur subunit"/>
    <property type="match status" value="1"/>
</dbReference>
<feature type="transmembrane region" description="Helical" evidence="15">
    <location>
        <begin position="44"/>
        <end position="65"/>
    </location>
</feature>
<dbReference type="AlphaFoldDB" id="A0A1G7L066"/>
<evidence type="ECO:0000256" key="6">
    <source>
        <dbReference type="ARBA" id="ARBA00023002"/>
    </source>
</evidence>
<keyword evidence="2" id="KW-0813">Transport</keyword>
<keyword evidence="7" id="KW-0408">Iron</keyword>
<dbReference type="CDD" id="cd03467">
    <property type="entry name" value="Rieske"/>
    <property type="match status" value="1"/>
</dbReference>
<keyword evidence="4" id="KW-0479">Metal-binding</keyword>
<evidence type="ECO:0000256" key="8">
    <source>
        <dbReference type="ARBA" id="ARBA00023014"/>
    </source>
</evidence>
<evidence type="ECO:0000256" key="1">
    <source>
        <dbReference type="ARBA" id="ARBA00010651"/>
    </source>
</evidence>
<proteinExistence type="inferred from homology"/>
<keyword evidence="9" id="KW-1015">Disulfide bond</keyword>
<evidence type="ECO:0000313" key="17">
    <source>
        <dbReference type="EMBL" id="SDF42771.1"/>
    </source>
</evidence>
<evidence type="ECO:0000256" key="11">
    <source>
        <dbReference type="ARBA" id="ARBA00064458"/>
    </source>
</evidence>
<keyword evidence="15" id="KW-0472">Membrane</keyword>
<evidence type="ECO:0000256" key="15">
    <source>
        <dbReference type="SAM" id="Phobius"/>
    </source>
</evidence>
<protein>
    <recommendedName>
        <fullName evidence="12">Menaquinol:cytochrome c reductase iron-sulfur subunit</fullName>
    </recommendedName>
    <alternativeName>
        <fullName evidence="14">Cytochrome bc complex, iron-sulfur subunit</fullName>
    </alternativeName>
    <alternativeName>
        <fullName evidence="13">Rieske iron-sulfur protein QcrA</fullName>
    </alternativeName>
</protein>
<dbReference type="PROSITE" id="PS51296">
    <property type="entry name" value="RIESKE"/>
    <property type="match status" value="1"/>
</dbReference>
<dbReference type="InterPro" id="IPR014349">
    <property type="entry name" value="Rieske_Fe-S_prot"/>
</dbReference>
<keyword evidence="18" id="KW-1185">Reference proteome</keyword>
<keyword evidence="15" id="KW-0812">Transmembrane</keyword>
<gene>
    <name evidence="17" type="ORF">SAMN04488542_110148</name>
</gene>
<dbReference type="PANTHER" id="PTHR10134">
    <property type="entry name" value="CYTOCHROME B-C1 COMPLEX SUBUNIT RIESKE, MITOCHONDRIAL"/>
    <property type="match status" value="1"/>
</dbReference>
<keyword evidence="15" id="KW-1133">Transmembrane helix</keyword>
<dbReference type="InterPro" id="IPR036922">
    <property type="entry name" value="Rieske_2Fe-2S_sf"/>
</dbReference>
<sequence>MINVIEMVNEWSAKGVEDCMSNQHDEHESSHKPPIRKEMSRRQFLTYTLGGATAFMVGGVTLPMVRFAVDPILQKKGEGAFVKVAEISKITSEPQEFSFELQQQDGWYSSTASLTAWIRKDESGNIYALSPICKHLGCTIGWNTSKDYPDQYLCPCHGAHYTKDGKQLAVASKPLDEYKVMLKDDWVYLGEVVPNTIVK</sequence>
<comment type="subunit">
    <text evidence="11">The main subunits of the menaquinol:cytochrome c complex are a Rieske-type iron-sulfur protein (QcrA), a cytochrome b (QcrB) and a cytochrome c (QcrC).</text>
</comment>
<dbReference type="Proteomes" id="UP000198972">
    <property type="component" value="Unassembled WGS sequence"/>
</dbReference>
<evidence type="ECO:0000256" key="3">
    <source>
        <dbReference type="ARBA" id="ARBA00022714"/>
    </source>
</evidence>
<name>A0A1G7L066_9BACL</name>
<accession>A0A1G7L066</accession>
<evidence type="ECO:0000256" key="5">
    <source>
        <dbReference type="ARBA" id="ARBA00022982"/>
    </source>
</evidence>
<evidence type="ECO:0000256" key="12">
    <source>
        <dbReference type="ARBA" id="ARBA00067741"/>
    </source>
</evidence>
<reference evidence="17 18" key="1">
    <citation type="submission" date="2016-10" db="EMBL/GenBank/DDBJ databases">
        <authorList>
            <person name="de Groot N.N."/>
        </authorList>
    </citation>
    <scope>NUCLEOTIDE SEQUENCE [LARGE SCALE GENOMIC DNA]</scope>
    <source>
        <strain evidence="17 18">DSM 28129</strain>
    </source>
</reference>
<dbReference type="GO" id="GO:0046872">
    <property type="term" value="F:metal ion binding"/>
    <property type="evidence" value="ECO:0007669"/>
    <property type="project" value="UniProtKB-KW"/>
</dbReference>
<dbReference type="STRING" id="670482.SAMN04488542_110148"/>
<evidence type="ECO:0000256" key="9">
    <source>
        <dbReference type="ARBA" id="ARBA00023157"/>
    </source>
</evidence>
<dbReference type="InterPro" id="IPR017941">
    <property type="entry name" value="Rieske_2Fe-2S"/>
</dbReference>
<dbReference type="EMBL" id="FNBG01000010">
    <property type="protein sequence ID" value="SDF42771.1"/>
    <property type="molecule type" value="Genomic_DNA"/>
</dbReference>
<evidence type="ECO:0000256" key="4">
    <source>
        <dbReference type="ARBA" id="ARBA00022723"/>
    </source>
</evidence>
<evidence type="ECO:0000256" key="14">
    <source>
        <dbReference type="ARBA" id="ARBA00076330"/>
    </source>
</evidence>
<dbReference type="InterPro" id="IPR006311">
    <property type="entry name" value="TAT_signal"/>
</dbReference>
<evidence type="ECO:0000256" key="13">
    <source>
        <dbReference type="ARBA" id="ARBA00075320"/>
    </source>
</evidence>
<keyword evidence="3" id="KW-0001">2Fe-2S</keyword>
<keyword evidence="6" id="KW-0560">Oxidoreductase</keyword>
<organism evidence="17 18">
    <name type="scientific">Fontibacillus panacisegetis</name>
    <dbReference type="NCBI Taxonomy" id="670482"/>
    <lineage>
        <taxon>Bacteria</taxon>
        <taxon>Bacillati</taxon>
        <taxon>Bacillota</taxon>
        <taxon>Bacilli</taxon>
        <taxon>Bacillales</taxon>
        <taxon>Paenibacillaceae</taxon>
        <taxon>Fontibacillus</taxon>
    </lineage>
</organism>
<dbReference type="GO" id="GO:0016705">
    <property type="term" value="F:oxidoreductase activity, acting on paired donors, with incorporation or reduction of molecular oxygen"/>
    <property type="evidence" value="ECO:0007669"/>
    <property type="project" value="UniProtKB-ARBA"/>
</dbReference>
<keyword evidence="5" id="KW-0249">Electron transport</keyword>
<dbReference type="GO" id="GO:0004497">
    <property type="term" value="F:monooxygenase activity"/>
    <property type="evidence" value="ECO:0007669"/>
    <property type="project" value="UniProtKB-ARBA"/>
</dbReference>
<evidence type="ECO:0000256" key="7">
    <source>
        <dbReference type="ARBA" id="ARBA00023004"/>
    </source>
</evidence>
<feature type="domain" description="Rieske" evidence="16">
    <location>
        <begin position="120"/>
        <end position="189"/>
    </location>
</feature>
<dbReference type="GO" id="GO:0051537">
    <property type="term" value="F:2 iron, 2 sulfur cluster binding"/>
    <property type="evidence" value="ECO:0007669"/>
    <property type="project" value="UniProtKB-KW"/>
</dbReference>
<dbReference type="Gene3D" id="2.102.10.10">
    <property type="entry name" value="Rieske [2Fe-2S] iron-sulphur domain"/>
    <property type="match status" value="1"/>
</dbReference>
<evidence type="ECO:0000256" key="10">
    <source>
        <dbReference type="ARBA" id="ARBA00055683"/>
    </source>
</evidence>
<dbReference type="Pfam" id="PF00355">
    <property type="entry name" value="Rieske"/>
    <property type="match status" value="1"/>
</dbReference>
<dbReference type="SUPFAM" id="SSF50022">
    <property type="entry name" value="ISP domain"/>
    <property type="match status" value="1"/>
</dbReference>
<comment type="function">
    <text evidence="10">Component of the menaquinol:cytochrome c reductase complex. The Rieske protein is a high potential 2Fe-2S protein.</text>
</comment>
<dbReference type="PROSITE" id="PS51318">
    <property type="entry name" value="TAT"/>
    <property type="match status" value="1"/>
</dbReference>
<evidence type="ECO:0000259" key="16">
    <source>
        <dbReference type="PROSITE" id="PS51296"/>
    </source>
</evidence>
<evidence type="ECO:0000313" key="18">
    <source>
        <dbReference type="Proteomes" id="UP000198972"/>
    </source>
</evidence>
<evidence type="ECO:0000256" key="2">
    <source>
        <dbReference type="ARBA" id="ARBA00022448"/>
    </source>
</evidence>
<comment type="similarity">
    <text evidence="1">Belongs to the Rieske iron-sulfur protein family.</text>
</comment>